<dbReference type="RefSeq" id="WP_127741881.1">
    <property type="nucleotide sequence ID" value="NZ_CP196003.1"/>
</dbReference>
<keyword evidence="1" id="KW-0812">Transmembrane</keyword>
<keyword evidence="1" id="KW-1133">Transmembrane helix</keyword>
<keyword evidence="1" id="KW-0472">Membrane</keyword>
<proteinExistence type="predicted"/>
<feature type="transmembrane region" description="Helical" evidence="1">
    <location>
        <begin position="7"/>
        <end position="26"/>
    </location>
</feature>
<comment type="caution">
    <text evidence="2">The sequence shown here is derived from an EMBL/GenBank/DDBJ whole genome shotgun (WGS) entry which is preliminary data.</text>
</comment>
<dbReference type="NCBIfam" id="NF041644">
    <property type="entry name" value="CBO0543_fam"/>
    <property type="match status" value="1"/>
</dbReference>
<gene>
    <name evidence="2" type="ORF">EM808_24705</name>
</gene>
<evidence type="ECO:0000313" key="2">
    <source>
        <dbReference type="EMBL" id="RVT57426.1"/>
    </source>
</evidence>
<keyword evidence="3" id="KW-1185">Reference proteome</keyword>
<sequence>MFKRNELNFLRLLFFASIGLLINMIRKPPLKEWLIIFLFKSYIASILDNLAVKKGYITYPVRIFRTFDISVLFSYLIFPVTCVYYNHASKDSKLPGIVIKCLLFSIPSAIAEHFIEKNTKLVQYKKGWNSYYSFISIAFSFLFVRLFMAVVRKVEKVQANN</sequence>
<reference evidence="2 3" key="1">
    <citation type="submission" date="2019-01" db="EMBL/GenBank/DDBJ databases">
        <title>Bacillus sp. M5HDSG1-1, whole genome shotgun sequence.</title>
        <authorList>
            <person name="Tuo L."/>
        </authorList>
    </citation>
    <scope>NUCLEOTIDE SEQUENCE [LARGE SCALE GENOMIC DNA]</scope>
    <source>
        <strain evidence="2 3">M5HDSG1-1</strain>
    </source>
</reference>
<name>A0A3S2U6X3_9BACI</name>
<protein>
    <submittedName>
        <fullName evidence="2">Uncharacterized protein</fullName>
    </submittedName>
</protein>
<evidence type="ECO:0000313" key="3">
    <source>
        <dbReference type="Proteomes" id="UP000288024"/>
    </source>
</evidence>
<dbReference type="Proteomes" id="UP000288024">
    <property type="component" value="Unassembled WGS sequence"/>
</dbReference>
<accession>A0A3S2U6X3</accession>
<dbReference type="InterPro" id="IPR048147">
    <property type="entry name" value="CBO0543-like"/>
</dbReference>
<dbReference type="AlphaFoldDB" id="A0A3S2U6X3"/>
<feature type="transmembrane region" description="Helical" evidence="1">
    <location>
        <begin position="63"/>
        <end position="86"/>
    </location>
</feature>
<evidence type="ECO:0000256" key="1">
    <source>
        <dbReference type="SAM" id="Phobius"/>
    </source>
</evidence>
<feature type="transmembrane region" description="Helical" evidence="1">
    <location>
        <begin position="131"/>
        <end position="151"/>
    </location>
</feature>
<dbReference type="EMBL" id="RZTZ01000017">
    <property type="protein sequence ID" value="RVT57426.1"/>
    <property type="molecule type" value="Genomic_DNA"/>
</dbReference>
<organism evidence="2 3">
    <name type="scientific">Niallia taxi</name>
    <dbReference type="NCBI Taxonomy" id="2499688"/>
    <lineage>
        <taxon>Bacteria</taxon>
        <taxon>Bacillati</taxon>
        <taxon>Bacillota</taxon>
        <taxon>Bacilli</taxon>
        <taxon>Bacillales</taxon>
        <taxon>Bacillaceae</taxon>
        <taxon>Niallia</taxon>
    </lineage>
</organism>